<protein>
    <submittedName>
        <fullName evidence="1">Uncharacterized protein</fullName>
    </submittedName>
</protein>
<accession>A0A6A6I479</accession>
<gene>
    <name evidence="1" type="ORF">BU26DRAFT_568459</name>
</gene>
<name>A0A6A6I479_9PLEO</name>
<dbReference type="Proteomes" id="UP000800094">
    <property type="component" value="Unassembled WGS sequence"/>
</dbReference>
<reference evidence="1" key="1">
    <citation type="journal article" date="2020" name="Stud. Mycol.">
        <title>101 Dothideomycetes genomes: a test case for predicting lifestyles and emergence of pathogens.</title>
        <authorList>
            <person name="Haridas S."/>
            <person name="Albert R."/>
            <person name="Binder M."/>
            <person name="Bloem J."/>
            <person name="Labutti K."/>
            <person name="Salamov A."/>
            <person name="Andreopoulos B."/>
            <person name="Baker S."/>
            <person name="Barry K."/>
            <person name="Bills G."/>
            <person name="Bluhm B."/>
            <person name="Cannon C."/>
            <person name="Castanera R."/>
            <person name="Culley D."/>
            <person name="Daum C."/>
            <person name="Ezra D."/>
            <person name="Gonzalez J."/>
            <person name="Henrissat B."/>
            <person name="Kuo A."/>
            <person name="Liang C."/>
            <person name="Lipzen A."/>
            <person name="Lutzoni F."/>
            <person name="Magnuson J."/>
            <person name="Mondo S."/>
            <person name="Nolan M."/>
            <person name="Ohm R."/>
            <person name="Pangilinan J."/>
            <person name="Park H.-J."/>
            <person name="Ramirez L."/>
            <person name="Alfaro M."/>
            <person name="Sun H."/>
            <person name="Tritt A."/>
            <person name="Yoshinaga Y."/>
            <person name="Zwiers L.-H."/>
            <person name="Turgeon B."/>
            <person name="Goodwin S."/>
            <person name="Spatafora J."/>
            <person name="Crous P."/>
            <person name="Grigoriev I."/>
        </authorList>
    </citation>
    <scope>NUCLEOTIDE SEQUENCE</scope>
    <source>
        <strain evidence="1">CBS 122368</strain>
    </source>
</reference>
<dbReference type="EMBL" id="ML987201">
    <property type="protein sequence ID" value="KAF2245161.1"/>
    <property type="molecule type" value="Genomic_DNA"/>
</dbReference>
<sequence length="147" mass="16523">MWLLDYTQAPSIGLYFLVSQIATLRRPMLFDVTKCRVSAGLILLTLLHVVDTLRYLYRVLVIKDAPAQDYEIHLFSSIMVTAHLQLNLHKARSPLWYPYLGAFVMGAGFEGIRCMISVRDLAVHHGGATRPMLSFLKVSTSATLSIL</sequence>
<organism evidence="1 2">
    <name type="scientific">Trematosphaeria pertusa</name>
    <dbReference type="NCBI Taxonomy" id="390896"/>
    <lineage>
        <taxon>Eukaryota</taxon>
        <taxon>Fungi</taxon>
        <taxon>Dikarya</taxon>
        <taxon>Ascomycota</taxon>
        <taxon>Pezizomycotina</taxon>
        <taxon>Dothideomycetes</taxon>
        <taxon>Pleosporomycetidae</taxon>
        <taxon>Pleosporales</taxon>
        <taxon>Massarineae</taxon>
        <taxon>Trematosphaeriaceae</taxon>
        <taxon>Trematosphaeria</taxon>
    </lineage>
</organism>
<dbReference type="RefSeq" id="XP_033680165.1">
    <property type="nucleotide sequence ID" value="XM_033833773.1"/>
</dbReference>
<evidence type="ECO:0000313" key="1">
    <source>
        <dbReference type="EMBL" id="KAF2245161.1"/>
    </source>
</evidence>
<dbReference type="GeneID" id="54587103"/>
<evidence type="ECO:0000313" key="2">
    <source>
        <dbReference type="Proteomes" id="UP000800094"/>
    </source>
</evidence>
<dbReference type="AlphaFoldDB" id="A0A6A6I479"/>
<proteinExistence type="predicted"/>
<keyword evidence="2" id="KW-1185">Reference proteome</keyword>